<dbReference type="GeneID" id="6072714"/>
<dbReference type="EMBL" id="DS547094">
    <property type="protein sequence ID" value="EDR12855.1"/>
    <property type="molecule type" value="Genomic_DNA"/>
</dbReference>
<dbReference type="OrthoDB" id="10402091at2759"/>
<reference evidence="1 2" key="1">
    <citation type="journal article" date="2008" name="Nature">
        <title>The genome of Laccaria bicolor provides insights into mycorrhizal symbiosis.</title>
        <authorList>
            <person name="Martin F."/>
            <person name="Aerts A."/>
            <person name="Ahren D."/>
            <person name="Brun A."/>
            <person name="Danchin E.G.J."/>
            <person name="Duchaussoy F."/>
            <person name="Gibon J."/>
            <person name="Kohler A."/>
            <person name="Lindquist E."/>
            <person name="Pereda V."/>
            <person name="Salamov A."/>
            <person name="Shapiro H.J."/>
            <person name="Wuyts J."/>
            <person name="Blaudez D."/>
            <person name="Buee M."/>
            <person name="Brokstein P."/>
            <person name="Canbaeck B."/>
            <person name="Cohen D."/>
            <person name="Courty P.E."/>
            <person name="Coutinho P.M."/>
            <person name="Delaruelle C."/>
            <person name="Detter J.C."/>
            <person name="Deveau A."/>
            <person name="DiFazio S."/>
            <person name="Duplessis S."/>
            <person name="Fraissinet-Tachet L."/>
            <person name="Lucic E."/>
            <person name="Frey-Klett P."/>
            <person name="Fourrey C."/>
            <person name="Feussner I."/>
            <person name="Gay G."/>
            <person name="Grimwood J."/>
            <person name="Hoegger P.J."/>
            <person name="Jain P."/>
            <person name="Kilaru S."/>
            <person name="Labbe J."/>
            <person name="Lin Y.C."/>
            <person name="Legue V."/>
            <person name="Le Tacon F."/>
            <person name="Marmeisse R."/>
            <person name="Melayah D."/>
            <person name="Montanini B."/>
            <person name="Muratet M."/>
            <person name="Nehls U."/>
            <person name="Niculita-Hirzel H."/>
            <person name="Oudot-Le Secq M.P."/>
            <person name="Peter M."/>
            <person name="Quesneville H."/>
            <person name="Rajashekar B."/>
            <person name="Reich M."/>
            <person name="Rouhier N."/>
            <person name="Schmutz J."/>
            <person name="Yin T."/>
            <person name="Chalot M."/>
            <person name="Henrissat B."/>
            <person name="Kuees U."/>
            <person name="Lucas S."/>
            <person name="Van de Peer Y."/>
            <person name="Podila G.K."/>
            <person name="Polle A."/>
            <person name="Pukkila P.J."/>
            <person name="Richardson P.M."/>
            <person name="Rouze P."/>
            <person name="Sanders I.R."/>
            <person name="Stajich J.E."/>
            <person name="Tunlid A."/>
            <person name="Tuskan G."/>
            <person name="Grigoriev I.V."/>
        </authorList>
    </citation>
    <scope>NUCLEOTIDE SEQUENCE [LARGE SCALE GENOMIC DNA]</scope>
    <source>
        <strain evidence="2">S238N-H82 / ATCC MYA-4686</strain>
    </source>
</reference>
<dbReference type="InParanoid" id="B0CYA3"/>
<proteinExistence type="predicted"/>
<dbReference type="HOGENOM" id="CLU_2441229_0_0_1"/>
<keyword evidence="2" id="KW-1185">Reference proteome</keyword>
<evidence type="ECO:0000313" key="2">
    <source>
        <dbReference type="Proteomes" id="UP000001194"/>
    </source>
</evidence>
<name>B0CYA3_LACBS</name>
<evidence type="ECO:0000313" key="1">
    <source>
        <dbReference type="EMBL" id="EDR12855.1"/>
    </source>
</evidence>
<dbReference type="KEGG" id="lbc:LACBIDRAFT_311784"/>
<dbReference type="RefSeq" id="XP_001877119.1">
    <property type="nucleotide sequence ID" value="XM_001877084.1"/>
</dbReference>
<protein>
    <submittedName>
        <fullName evidence="1">Laccaria-specific protein</fullName>
    </submittedName>
</protein>
<dbReference type="Proteomes" id="UP000001194">
    <property type="component" value="Unassembled WGS sequence"/>
</dbReference>
<gene>
    <name evidence="1" type="ORF">LACBIDRAFT_311784</name>
</gene>
<accession>B0CYA3</accession>
<dbReference type="AlphaFoldDB" id="B0CYA3"/>
<organism evidence="2">
    <name type="scientific">Laccaria bicolor (strain S238N-H82 / ATCC MYA-4686)</name>
    <name type="common">Bicoloured deceiver</name>
    <name type="synonym">Laccaria laccata var. bicolor</name>
    <dbReference type="NCBI Taxonomy" id="486041"/>
    <lineage>
        <taxon>Eukaryota</taxon>
        <taxon>Fungi</taxon>
        <taxon>Dikarya</taxon>
        <taxon>Basidiomycota</taxon>
        <taxon>Agaricomycotina</taxon>
        <taxon>Agaricomycetes</taxon>
        <taxon>Agaricomycetidae</taxon>
        <taxon>Agaricales</taxon>
        <taxon>Agaricineae</taxon>
        <taxon>Hydnangiaceae</taxon>
        <taxon>Laccaria</taxon>
    </lineage>
</organism>
<sequence length="90" mass="10306">MSMSTVIPVLSKLFDTYGQLSNGTSRPNRDRGIQYDENIICSPVRWQPPCPTLLAFIYFEVTPFPGSSAFNANFEKKERQIVYESDYETT</sequence>